<sequence>MQRQAGVWIDHRKAVVVVLEDGEPRVKTVESHTEKPTKTSGGSHQKEPWGHQDVVAEDHRKHDYQRELGHYYQAVAAELASVDELLILGSGQAHKEFRHYLEDKQHFRGTIREDRPAMAMADEEVIEEVRRFFGC</sequence>
<accession>A0A2G1UH49</accession>
<feature type="compositionally biased region" description="Basic and acidic residues" evidence="1">
    <location>
        <begin position="26"/>
        <end position="37"/>
    </location>
</feature>
<reference evidence="2 3" key="1">
    <citation type="submission" date="2017-09" db="EMBL/GenBank/DDBJ databases">
        <title>The draft genome sequences of Marinobacter sp. PWS21.</title>
        <authorList>
            <person name="Cao J."/>
        </authorList>
    </citation>
    <scope>NUCLEOTIDE SEQUENCE [LARGE SCALE GENOMIC DNA]</scope>
    <source>
        <strain evidence="2 3">PWS21</strain>
    </source>
</reference>
<evidence type="ECO:0000256" key="1">
    <source>
        <dbReference type="SAM" id="MobiDB-lite"/>
    </source>
</evidence>
<keyword evidence="3" id="KW-1185">Reference proteome</keyword>
<evidence type="ECO:0000313" key="2">
    <source>
        <dbReference type="EMBL" id="PHQ13782.1"/>
    </source>
</evidence>
<dbReference type="Proteomes" id="UP000231409">
    <property type="component" value="Unassembled WGS sequence"/>
</dbReference>
<organism evidence="2 3">
    <name type="scientific">Marinobacter profundi</name>
    <dbReference type="NCBI Taxonomy" id="2666256"/>
    <lineage>
        <taxon>Bacteria</taxon>
        <taxon>Pseudomonadati</taxon>
        <taxon>Pseudomonadota</taxon>
        <taxon>Gammaproteobacteria</taxon>
        <taxon>Pseudomonadales</taxon>
        <taxon>Marinobacteraceae</taxon>
        <taxon>Marinobacter</taxon>
    </lineage>
</organism>
<proteinExistence type="predicted"/>
<dbReference type="AlphaFoldDB" id="A0A2G1UH49"/>
<protein>
    <recommendedName>
        <fullName evidence="4">Host attachment protein</fullName>
    </recommendedName>
</protein>
<name>A0A2G1UH49_9GAMM</name>
<dbReference type="RefSeq" id="WP_099615930.1">
    <property type="nucleotide sequence ID" value="NZ_KZ319377.1"/>
</dbReference>
<dbReference type="SUPFAM" id="SSF53137">
    <property type="entry name" value="Translational machinery components"/>
    <property type="match status" value="1"/>
</dbReference>
<evidence type="ECO:0000313" key="3">
    <source>
        <dbReference type="Proteomes" id="UP000231409"/>
    </source>
</evidence>
<dbReference type="EMBL" id="NTFH01000015">
    <property type="protein sequence ID" value="PHQ13782.1"/>
    <property type="molecule type" value="Genomic_DNA"/>
</dbReference>
<evidence type="ECO:0008006" key="4">
    <source>
        <dbReference type="Google" id="ProtNLM"/>
    </source>
</evidence>
<feature type="region of interest" description="Disordered" evidence="1">
    <location>
        <begin position="26"/>
        <end position="50"/>
    </location>
</feature>
<comment type="caution">
    <text evidence="2">The sequence shown here is derived from an EMBL/GenBank/DDBJ whole genome shotgun (WGS) entry which is preliminary data.</text>
</comment>
<gene>
    <name evidence="2" type="ORF">CLH61_16855</name>
</gene>